<dbReference type="Proteomes" id="UP000886339">
    <property type="component" value="Unassembled WGS sequence"/>
</dbReference>
<gene>
    <name evidence="1" type="ORF">ENJ12_10130</name>
</gene>
<proteinExistence type="predicted"/>
<organism evidence="1">
    <name type="scientific">Thiolapillus brandeum</name>
    <dbReference type="NCBI Taxonomy" id="1076588"/>
    <lineage>
        <taxon>Bacteria</taxon>
        <taxon>Pseudomonadati</taxon>
        <taxon>Pseudomonadota</taxon>
        <taxon>Gammaproteobacteria</taxon>
        <taxon>Chromatiales</taxon>
        <taxon>Sedimenticolaceae</taxon>
        <taxon>Thiolapillus</taxon>
    </lineage>
</organism>
<name>A0A831RWY4_9GAMM</name>
<dbReference type="AlphaFoldDB" id="A0A831RWY4"/>
<reference evidence="1" key="1">
    <citation type="journal article" date="2020" name="mSystems">
        <title>Genome- and Community-Level Interaction Insights into Carbon Utilization and Element Cycling Functions of Hydrothermarchaeota in Hydrothermal Sediment.</title>
        <authorList>
            <person name="Zhou Z."/>
            <person name="Liu Y."/>
            <person name="Xu W."/>
            <person name="Pan J."/>
            <person name="Luo Z.H."/>
            <person name="Li M."/>
        </authorList>
    </citation>
    <scope>NUCLEOTIDE SEQUENCE [LARGE SCALE GENOMIC DNA]</scope>
    <source>
        <strain evidence="1">HyVt-458</strain>
    </source>
</reference>
<accession>A0A831RWY4</accession>
<dbReference type="EMBL" id="DRLF01000347">
    <property type="protein sequence ID" value="HEC07201.1"/>
    <property type="molecule type" value="Genomic_DNA"/>
</dbReference>
<comment type="caution">
    <text evidence="1">The sequence shown here is derived from an EMBL/GenBank/DDBJ whole genome shotgun (WGS) entry which is preliminary data.</text>
</comment>
<evidence type="ECO:0000313" key="1">
    <source>
        <dbReference type="EMBL" id="HEC07201.1"/>
    </source>
</evidence>
<protein>
    <submittedName>
        <fullName evidence="1">Uncharacterized protein</fullName>
    </submittedName>
</protein>
<sequence>MNSKKPSQQSPPIRFEELNWVASSALPRDRSQSLRLHEPDHLIGTIDPMTGRDIIGATGHPSLVDGNLTIYFESEKTKAEFEKMPLNHPYQHYLGKPAADMDRGG</sequence>